<dbReference type="Gene3D" id="3.60.21.10">
    <property type="match status" value="1"/>
</dbReference>
<evidence type="ECO:0000256" key="5">
    <source>
        <dbReference type="ARBA" id="ARBA00023211"/>
    </source>
</evidence>
<accession>A0A6V8SNK6</accession>
<keyword evidence="2" id="KW-0997">Cell inner membrane</keyword>
<evidence type="ECO:0000259" key="6">
    <source>
        <dbReference type="Pfam" id="PF00149"/>
    </source>
</evidence>
<dbReference type="Pfam" id="PF00149">
    <property type="entry name" value="Metallophos"/>
    <property type="match status" value="1"/>
</dbReference>
<keyword evidence="1" id="KW-1003">Cell membrane</keyword>
<dbReference type="InterPro" id="IPR029052">
    <property type="entry name" value="Metallo-depent_PP-like"/>
</dbReference>
<reference evidence="7 8" key="1">
    <citation type="submission" date="2020-07" db="EMBL/GenBank/DDBJ databases">
        <title>A new beta-1,3-glucan-decomposing anaerobic bacterium isolated from anoxic soil subjected to biological soil disinfestation.</title>
        <authorList>
            <person name="Ueki A."/>
            <person name="Tonouchi A."/>
        </authorList>
    </citation>
    <scope>NUCLEOTIDE SEQUENCE [LARGE SCALE GENOMIC DNA]</scope>
    <source>
        <strain evidence="7 8">TW1</strain>
    </source>
</reference>
<evidence type="ECO:0000313" key="8">
    <source>
        <dbReference type="Proteomes" id="UP000580568"/>
    </source>
</evidence>
<dbReference type="AlphaFoldDB" id="A0A6V8SNK6"/>
<dbReference type="PANTHER" id="PTHR34990">
    <property type="entry name" value="UDP-2,3-DIACYLGLUCOSAMINE HYDROLASE-RELATED"/>
    <property type="match status" value="1"/>
</dbReference>
<dbReference type="GO" id="GO:0046872">
    <property type="term" value="F:metal ion binding"/>
    <property type="evidence" value="ECO:0007669"/>
    <property type="project" value="UniProtKB-KW"/>
</dbReference>
<gene>
    <name evidence="7" type="ORF">bsdtw1_04503</name>
</gene>
<evidence type="ECO:0000256" key="4">
    <source>
        <dbReference type="ARBA" id="ARBA00023136"/>
    </source>
</evidence>
<dbReference type="GO" id="GO:0008758">
    <property type="term" value="F:UDP-2,3-diacylglucosamine hydrolase activity"/>
    <property type="evidence" value="ECO:0007669"/>
    <property type="project" value="TreeGrafter"/>
</dbReference>
<evidence type="ECO:0000256" key="1">
    <source>
        <dbReference type="ARBA" id="ARBA00022475"/>
    </source>
</evidence>
<dbReference type="SUPFAM" id="SSF56300">
    <property type="entry name" value="Metallo-dependent phosphatases"/>
    <property type="match status" value="1"/>
</dbReference>
<evidence type="ECO:0000256" key="2">
    <source>
        <dbReference type="ARBA" id="ARBA00022519"/>
    </source>
</evidence>
<dbReference type="GO" id="GO:0009245">
    <property type="term" value="P:lipid A biosynthetic process"/>
    <property type="evidence" value="ECO:0007669"/>
    <property type="project" value="TreeGrafter"/>
</dbReference>
<organism evidence="7 8">
    <name type="scientific">Clostridium fungisolvens</name>
    <dbReference type="NCBI Taxonomy" id="1604897"/>
    <lineage>
        <taxon>Bacteria</taxon>
        <taxon>Bacillati</taxon>
        <taxon>Bacillota</taxon>
        <taxon>Clostridia</taxon>
        <taxon>Eubacteriales</taxon>
        <taxon>Clostridiaceae</taxon>
        <taxon>Clostridium</taxon>
    </lineage>
</organism>
<keyword evidence="8" id="KW-1185">Reference proteome</keyword>
<feature type="domain" description="Calcineurin-like phosphoesterase" evidence="6">
    <location>
        <begin position="23"/>
        <end position="229"/>
    </location>
</feature>
<dbReference type="InterPro" id="IPR004843">
    <property type="entry name" value="Calcineurin-like_PHP"/>
</dbReference>
<proteinExistence type="predicted"/>
<dbReference type="EMBL" id="BLZR01000001">
    <property type="protein sequence ID" value="GFP78286.1"/>
    <property type="molecule type" value="Genomic_DNA"/>
</dbReference>
<keyword evidence="4" id="KW-0472">Membrane</keyword>
<dbReference type="InterPro" id="IPR043461">
    <property type="entry name" value="LpxH-like"/>
</dbReference>
<dbReference type="PANTHER" id="PTHR34990:SF2">
    <property type="entry name" value="BLL8164 PROTEIN"/>
    <property type="match status" value="1"/>
</dbReference>
<evidence type="ECO:0000313" key="7">
    <source>
        <dbReference type="EMBL" id="GFP78286.1"/>
    </source>
</evidence>
<name>A0A6V8SNK6_9CLOT</name>
<dbReference type="RefSeq" id="WP_183279588.1">
    <property type="nucleotide sequence ID" value="NZ_BLZR01000001.1"/>
</dbReference>
<dbReference type="Proteomes" id="UP000580568">
    <property type="component" value="Unassembled WGS sequence"/>
</dbReference>
<keyword evidence="5" id="KW-0464">Manganese</keyword>
<evidence type="ECO:0000256" key="3">
    <source>
        <dbReference type="ARBA" id="ARBA00022723"/>
    </source>
</evidence>
<comment type="caution">
    <text evidence="7">The sequence shown here is derived from an EMBL/GenBank/DDBJ whole genome shotgun (WGS) entry which is preliminary data.</text>
</comment>
<protein>
    <recommendedName>
        <fullName evidence="6">Calcineurin-like phosphoesterase domain-containing protein</fullName>
    </recommendedName>
</protein>
<keyword evidence="3" id="KW-0479">Metal-binding</keyword>
<sequence>MKKDILTRVMSKSPEIYFNKDNKIAFISDCHRGDGTYKDDLMPNANIYMTALNYYYRNNFTYIEIGDGDELWKVKNIEDIYNTYPDIFKLLLKFKYDNRLYMLYGNHDEIKATKKFKHMIDRIDRNEEENDVYNLFHDLPIYEGLVLNYEDLKRLFVIHGHQVDKINYNLEPFASFIVRYVWSFLEGHLGFKNGTSPARSNTKRKKVDKKLQQWVKLNNQPIVAGHTHRSRLPQPDEIPYFNDGCCIHPYSVSSIEIEKGKISLIKWSIKSLENGVLTVRREIIGGPELLVNYKII</sequence>
<dbReference type="GO" id="GO:0016020">
    <property type="term" value="C:membrane"/>
    <property type="evidence" value="ECO:0007669"/>
    <property type="project" value="GOC"/>
</dbReference>